<dbReference type="Gene3D" id="3.30.710.10">
    <property type="entry name" value="Potassium Channel Kv1.1, Chain A"/>
    <property type="match status" value="1"/>
</dbReference>
<dbReference type="PANTHER" id="PTHR47843:SF2">
    <property type="entry name" value="BTB DOMAIN-CONTAINING PROTEIN"/>
    <property type="match status" value="1"/>
</dbReference>
<evidence type="ECO:0000313" key="3">
    <source>
        <dbReference type="Proteomes" id="UP001578633"/>
    </source>
</evidence>
<dbReference type="RefSeq" id="XP_069311329.1">
    <property type="nucleotide sequence ID" value="XM_069446339.1"/>
</dbReference>
<dbReference type="EMBL" id="JBHGVX010000001">
    <property type="protein sequence ID" value="KAL1800745.1"/>
    <property type="molecule type" value="Genomic_DNA"/>
</dbReference>
<dbReference type="PANTHER" id="PTHR47843">
    <property type="entry name" value="BTB DOMAIN-CONTAINING PROTEIN-RELATED"/>
    <property type="match status" value="1"/>
</dbReference>
<dbReference type="GeneID" id="96081409"/>
<accession>A0ABR3UW91</accession>
<evidence type="ECO:0000313" key="2">
    <source>
        <dbReference type="EMBL" id="KAL1800745.1"/>
    </source>
</evidence>
<dbReference type="SUPFAM" id="SSF54695">
    <property type="entry name" value="POZ domain"/>
    <property type="match status" value="1"/>
</dbReference>
<dbReference type="CDD" id="cd18186">
    <property type="entry name" value="BTB_POZ_ZBTB_KLHL-like"/>
    <property type="match status" value="1"/>
</dbReference>
<organism evidence="2 3">
    <name type="scientific">Alternaria dauci</name>
    <dbReference type="NCBI Taxonomy" id="48095"/>
    <lineage>
        <taxon>Eukaryota</taxon>
        <taxon>Fungi</taxon>
        <taxon>Dikarya</taxon>
        <taxon>Ascomycota</taxon>
        <taxon>Pezizomycotina</taxon>
        <taxon>Dothideomycetes</taxon>
        <taxon>Pleosporomycetidae</taxon>
        <taxon>Pleosporales</taxon>
        <taxon>Pleosporineae</taxon>
        <taxon>Pleosporaceae</taxon>
        <taxon>Alternaria</taxon>
        <taxon>Alternaria sect. Porri</taxon>
    </lineage>
</organism>
<protein>
    <recommendedName>
        <fullName evidence="1">BTB domain-containing protein</fullName>
    </recommendedName>
</protein>
<dbReference type="Proteomes" id="UP001578633">
    <property type="component" value="Chromosome 1"/>
</dbReference>
<evidence type="ECO:0000259" key="1">
    <source>
        <dbReference type="PROSITE" id="PS50097"/>
    </source>
</evidence>
<feature type="domain" description="BTB" evidence="1">
    <location>
        <begin position="23"/>
        <end position="91"/>
    </location>
</feature>
<sequence length="222" mass="25487">METATTTIVLVAPPKDFEMPNLRDDVVPIQVGSKNKSLMHVHTAVLIKSSEVLKNAMKPEWRTDATKPINMSNVELKIFEAYCGWLYTGKVVHHVKGHRHSFLAHVYVLGEQLMDSTFQNAIIAAMIQYSIDYHTVPRSKHIQIIYGGTSTNSPARRLMVDFWVFTARPKWPEFSDLIEETCPDFVNDLVRELVMRRDIPTNFAQRPWVTNPESYRVDSEAK</sequence>
<keyword evidence="3" id="KW-1185">Reference proteome</keyword>
<dbReference type="PROSITE" id="PS50097">
    <property type="entry name" value="BTB"/>
    <property type="match status" value="1"/>
</dbReference>
<comment type="caution">
    <text evidence="2">The sequence shown here is derived from an EMBL/GenBank/DDBJ whole genome shotgun (WGS) entry which is preliminary data.</text>
</comment>
<dbReference type="InterPro" id="IPR011333">
    <property type="entry name" value="SKP1/BTB/POZ_sf"/>
</dbReference>
<dbReference type="InterPro" id="IPR000210">
    <property type="entry name" value="BTB/POZ_dom"/>
</dbReference>
<proteinExistence type="predicted"/>
<name>A0ABR3UW91_9PLEO</name>
<dbReference type="Pfam" id="PF00651">
    <property type="entry name" value="BTB"/>
    <property type="match status" value="1"/>
</dbReference>
<reference evidence="2 3" key="1">
    <citation type="submission" date="2024-09" db="EMBL/GenBank/DDBJ databases">
        <title>T2T genomes of carrot and Alternaria dauci and their utility for understanding host-pathogen interaction during carrot leaf blight disease.</title>
        <authorList>
            <person name="Liu W."/>
            <person name="Xu S."/>
            <person name="Ou C."/>
            <person name="Liu X."/>
            <person name="Zhuang F."/>
            <person name="Deng X.W."/>
        </authorList>
    </citation>
    <scope>NUCLEOTIDE SEQUENCE [LARGE SCALE GENOMIC DNA]</scope>
    <source>
        <strain evidence="2 3">A2016</strain>
    </source>
</reference>
<gene>
    <name evidence="2" type="ORF">ACET3X_001087</name>
</gene>